<evidence type="ECO:0000256" key="1">
    <source>
        <dbReference type="SAM" id="Coils"/>
    </source>
</evidence>
<name>A0ABR2L971_9EUKA</name>
<feature type="compositionally biased region" description="Polar residues" evidence="2">
    <location>
        <begin position="32"/>
        <end position="53"/>
    </location>
</feature>
<feature type="coiled-coil region" evidence="1">
    <location>
        <begin position="422"/>
        <end position="468"/>
    </location>
</feature>
<feature type="compositionally biased region" description="Low complexity" evidence="2">
    <location>
        <begin position="54"/>
        <end position="66"/>
    </location>
</feature>
<evidence type="ECO:0008006" key="5">
    <source>
        <dbReference type="Google" id="ProtNLM"/>
    </source>
</evidence>
<protein>
    <recommendedName>
        <fullName evidence="5">UVR domain-containing protein</fullName>
    </recommendedName>
</protein>
<feature type="compositionally biased region" description="Basic and acidic residues" evidence="2">
    <location>
        <begin position="67"/>
        <end position="77"/>
    </location>
</feature>
<keyword evidence="4" id="KW-1185">Reference proteome</keyword>
<evidence type="ECO:0000313" key="4">
    <source>
        <dbReference type="Proteomes" id="UP001470230"/>
    </source>
</evidence>
<dbReference type="Proteomes" id="UP001470230">
    <property type="component" value="Unassembled WGS sequence"/>
</dbReference>
<dbReference type="EMBL" id="JAPFFF010000001">
    <property type="protein sequence ID" value="KAK8899297.1"/>
    <property type="molecule type" value="Genomic_DNA"/>
</dbReference>
<reference evidence="3 4" key="1">
    <citation type="submission" date="2024-04" db="EMBL/GenBank/DDBJ databases">
        <title>Tritrichomonas musculus Genome.</title>
        <authorList>
            <person name="Alves-Ferreira E."/>
            <person name="Grigg M."/>
            <person name="Lorenzi H."/>
            <person name="Galac M."/>
        </authorList>
    </citation>
    <scope>NUCLEOTIDE SEQUENCE [LARGE SCALE GENOMIC DNA]</scope>
    <source>
        <strain evidence="3 4">EAF2021</strain>
    </source>
</reference>
<evidence type="ECO:0000256" key="2">
    <source>
        <dbReference type="SAM" id="MobiDB-lite"/>
    </source>
</evidence>
<keyword evidence="1" id="KW-0175">Coiled coil</keyword>
<feature type="coiled-coil region" evidence="1">
    <location>
        <begin position="249"/>
        <end position="394"/>
    </location>
</feature>
<gene>
    <name evidence="3" type="ORF">M9Y10_001610</name>
</gene>
<feature type="region of interest" description="Disordered" evidence="2">
    <location>
        <begin position="1"/>
        <end position="77"/>
    </location>
</feature>
<proteinExistence type="predicted"/>
<sequence>MNQSRQINVKPNSTRARPVPKSPITRRAKSPPTKQQLKEQNAPRSRSTPKQGFSSPTKTKQASSSSKKSESELKASEERIKNYQKEILKIEKNSSLEYEQLKKEIEEMQSLLNSGVQLDTVQKEITSLQQQRDELKEEIAERNRNQSELADITNEYNTLEEQLETLQTDKIHFEEEMTRIMAINDVLLEHMKNSPKYSAYKENARLRNEKRALTEKLQRCSEDICQQRSFRAKTSANFINEEVPSTQSLKKALQENEANEIQRQDLLNKIAQIKEQRQRELFDAFRNEAEQAYAELESSKNEISQLEQKEKQLQSELSHLQSTSKTDISIQDLQATKAQYRQAREDYINAQQEYHKNLVWELQLRIENETNQLRQKAAAQINGMKAEQEKLKESFLSLQNAYNKAFTDNEDTVVINGSEMPIEEAQNEIDRIQKLFGHKIEEIQKVSSDEAKKELELADQEFREMQEISADINKWISDLHLSSLQSQSREEALRSQIDILNRRLKHPSLNYEHEMAALLERAQGDSQKLNDQLADSKRRLRELDVMLGAPDNDDVSLEQRFQSIQERIAALLDDSDDSPMKLDRIEKDLRDQLAQLKSKKK</sequence>
<organism evidence="3 4">
    <name type="scientific">Tritrichomonas musculus</name>
    <dbReference type="NCBI Taxonomy" id="1915356"/>
    <lineage>
        <taxon>Eukaryota</taxon>
        <taxon>Metamonada</taxon>
        <taxon>Parabasalia</taxon>
        <taxon>Tritrichomonadida</taxon>
        <taxon>Tritrichomonadidae</taxon>
        <taxon>Tritrichomonas</taxon>
    </lineage>
</organism>
<accession>A0ABR2L971</accession>
<evidence type="ECO:0000313" key="3">
    <source>
        <dbReference type="EMBL" id="KAK8899297.1"/>
    </source>
</evidence>
<feature type="compositionally biased region" description="Polar residues" evidence="2">
    <location>
        <begin position="1"/>
        <end position="15"/>
    </location>
</feature>
<feature type="coiled-coil region" evidence="1">
    <location>
        <begin position="519"/>
        <end position="546"/>
    </location>
</feature>
<comment type="caution">
    <text evidence="3">The sequence shown here is derived from an EMBL/GenBank/DDBJ whole genome shotgun (WGS) entry which is preliminary data.</text>
</comment>